<dbReference type="Ensembl" id="ENSENLT00000034812.1">
    <property type="protein sequence ID" value="ENSENLP00000033878.1"/>
    <property type="gene ID" value="ENSENLG00000014873.1"/>
</dbReference>
<evidence type="ECO:0000256" key="1">
    <source>
        <dbReference type="SAM" id="MobiDB-lite"/>
    </source>
</evidence>
<reference evidence="3" key="3">
    <citation type="submission" date="2025-09" db="UniProtKB">
        <authorList>
            <consortium name="Ensembl"/>
        </authorList>
    </citation>
    <scope>IDENTIFICATION</scope>
</reference>
<dbReference type="InParanoid" id="A0A665VQI5"/>
<evidence type="ECO:0000256" key="2">
    <source>
        <dbReference type="SAM" id="SignalP"/>
    </source>
</evidence>
<protein>
    <submittedName>
        <fullName evidence="3">Uncharacterized protein</fullName>
    </submittedName>
</protein>
<feature type="signal peptide" evidence="2">
    <location>
        <begin position="1"/>
        <end position="28"/>
    </location>
</feature>
<evidence type="ECO:0000313" key="3">
    <source>
        <dbReference type="Ensembl" id="ENSENLP00000033878.1"/>
    </source>
</evidence>
<sequence>LTHKQLTRFCRRPTSCLHFFFFAVCCSGSCDLLQVRGQLRSLGLVKEPSCLVLTSLSCSSCRCPRLYRYSMCITSVFLMRAFSLNSSLIRGTKPGLSRPARRNCRPRPETNQQLSRSYKHMLTMTGINSGKSS</sequence>
<proteinExistence type="predicted"/>
<accession>A0A665VQI5</accession>
<keyword evidence="4" id="KW-1185">Reference proteome</keyword>
<reference evidence="3" key="1">
    <citation type="submission" date="2021-04" db="EMBL/GenBank/DDBJ databases">
        <authorList>
            <consortium name="Wellcome Sanger Institute Data Sharing"/>
        </authorList>
    </citation>
    <scope>NUCLEOTIDE SEQUENCE [LARGE SCALE GENOMIC DNA]</scope>
</reference>
<feature type="chain" id="PRO_5025655995" evidence="2">
    <location>
        <begin position="29"/>
        <end position="133"/>
    </location>
</feature>
<evidence type="ECO:0000313" key="4">
    <source>
        <dbReference type="Proteomes" id="UP000472264"/>
    </source>
</evidence>
<keyword evidence="2" id="KW-0732">Signal</keyword>
<dbReference type="Proteomes" id="UP000472264">
    <property type="component" value="Chromosome 9"/>
</dbReference>
<name>A0A665VQI5_ECHNA</name>
<dbReference type="AlphaFoldDB" id="A0A665VQI5"/>
<organism evidence="3 4">
    <name type="scientific">Echeneis naucrates</name>
    <name type="common">Live sharksucker</name>
    <dbReference type="NCBI Taxonomy" id="173247"/>
    <lineage>
        <taxon>Eukaryota</taxon>
        <taxon>Metazoa</taxon>
        <taxon>Chordata</taxon>
        <taxon>Craniata</taxon>
        <taxon>Vertebrata</taxon>
        <taxon>Euteleostomi</taxon>
        <taxon>Actinopterygii</taxon>
        <taxon>Neopterygii</taxon>
        <taxon>Teleostei</taxon>
        <taxon>Neoteleostei</taxon>
        <taxon>Acanthomorphata</taxon>
        <taxon>Carangaria</taxon>
        <taxon>Carangiformes</taxon>
        <taxon>Echeneidae</taxon>
        <taxon>Echeneis</taxon>
    </lineage>
</organism>
<reference evidence="3" key="2">
    <citation type="submission" date="2025-08" db="UniProtKB">
        <authorList>
            <consortium name="Ensembl"/>
        </authorList>
    </citation>
    <scope>IDENTIFICATION</scope>
</reference>
<feature type="region of interest" description="Disordered" evidence="1">
    <location>
        <begin position="93"/>
        <end position="112"/>
    </location>
</feature>